<accession>A0ABD1QAC5</accession>
<keyword evidence="3" id="KW-1185">Reference proteome</keyword>
<feature type="region of interest" description="Disordered" evidence="1">
    <location>
        <begin position="1"/>
        <end position="21"/>
    </location>
</feature>
<reference evidence="3" key="1">
    <citation type="submission" date="2024-07" db="EMBL/GenBank/DDBJ databases">
        <title>Two chromosome-level genome assemblies of Korean endemic species Abeliophyllum distichum and Forsythia ovata (Oleaceae).</title>
        <authorList>
            <person name="Jang H."/>
        </authorList>
    </citation>
    <scope>NUCLEOTIDE SEQUENCE [LARGE SCALE GENOMIC DNA]</scope>
</reference>
<dbReference type="AlphaFoldDB" id="A0ABD1QAC5"/>
<gene>
    <name evidence="2" type="ORF">Adt_39792</name>
</gene>
<name>A0ABD1QAC5_9LAMI</name>
<evidence type="ECO:0000256" key="1">
    <source>
        <dbReference type="SAM" id="MobiDB-lite"/>
    </source>
</evidence>
<protein>
    <submittedName>
        <fullName evidence="2">Uncharacterized protein</fullName>
    </submittedName>
</protein>
<comment type="caution">
    <text evidence="2">The sequence shown here is derived from an EMBL/GenBank/DDBJ whole genome shotgun (WGS) entry which is preliminary data.</text>
</comment>
<organism evidence="2 3">
    <name type="scientific">Abeliophyllum distichum</name>
    <dbReference type="NCBI Taxonomy" id="126358"/>
    <lineage>
        <taxon>Eukaryota</taxon>
        <taxon>Viridiplantae</taxon>
        <taxon>Streptophyta</taxon>
        <taxon>Embryophyta</taxon>
        <taxon>Tracheophyta</taxon>
        <taxon>Spermatophyta</taxon>
        <taxon>Magnoliopsida</taxon>
        <taxon>eudicotyledons</taxon>
        <taxon>Gunneridae</taxon>
        <taxon>Pentapetalae</taxon>
        <taxon>asterids</taxon>
        <taxon>lamiids</taxon>
        <taxon>Lamiales</taxon>
        <taxon>Oleaceae</taxon>
        <taxon>Forsythieae</taxon>
        <taxon>Abeliophyllum</taxon>
    </lineage>
</organism>
<sequence length="219" mass="24674">MRLPPAHVGDANIESNTSTNHPQQEFDYVAQLTALQAQVAALTALLQNRNAAISQPPQETPPTTAPLLVLVSLAPSSALHFNSLASDPNPHWGQPSWCPRPTLAETPVLSLEQRLEDMMGRKIAKAMSKKSSRQQTMVLEEDPFSLEVMVVPCHEILNNQRWRNTTDPLILVNYLRAFVYLMRLRATPDVIMYKNFPPTLRRKARDWVVTLSPKINSYI</sequence>
<dbReference type="EMBL" id="JBFOLK010000012">
    <property type="protein sequence ID" value="KAL2471656.1"/>
    <property type="molecule type" value="Genomic_DNA"/>
</dbReference>
<dbReference type="Proteomes" id="UP001604336">
    <property type="component" value="Unassembled WGS sequence"/>
</dbReference>
<evidence type="ECO:0000313" key="3">
    <source>
        <dbReference type="Proteomes" id="UP001604336"/>
    </source>
</evidence>
<proteinExistence type="predicted"/>
<evidence type="ECO:0000313" key="2">
    <source>
        <dbReference type="EMBL" id="KAL2471656.1"/>
    </source>
</evidence>